<keyword evidence="3" id="KW-1185">Reference proteome</keyword>
<comment type="caution">
    <text evidence="2">The sequence shown here is derived from an EMBL/GenBank/DDBJ whole genome shotgun (WGS) entry which is preliminary data.</text>
</comment>
<protein>
    <submittedName>
        <fullName evidence="2">Uncharacterized protein</fullName>
    </submittedName>
</protein>
<proteinExistence type="predicted"/>
<feature type="signal peptide" evidence="1">
    <location>
        <begin position="1"/>
        <end position="18"/>
    </location>
</feature>
<keyword evidence="1" id="KW-0732">Signal</keyword>
<name>A0AAV5WS95_9BILA</name>
<gene>
    <name evidence="2" type="ORF">PFISCL1PPCAC_24787</name>
</gene>
<organism evidence="2 3">
    <name type="scientific">Pristionchus fissidentatus</name>
    <dbReference type="NCBI Taxonomy" id="1538716"/>
    <lineage>
        <taxon>Eukaryota</taxon>
        <taxon>Metazoa</taxon>
        <taxon>Ecdysozoa</taxon>
        <taxon>Nematoda</taxon>
        <taxon>Chromadorea</taxon>
        <taxon>Rhabditida</taxon>
        <taxon>Rhabditina</taxon>
        <taxon>Diplogasteromorpha</taxon>
        <taxon>Diplogasteroidea</taxon>
        <taxon>Neodiplogasteridae</taxon>
        <taxon>Pristionchus</taxon>
    </lineage>
</organism>
<evidence type="ECO:0000313" key="3">
    <source>
        <dbReference type="Proteomes" id="UP001432322"/>
    </source>
</evidence>
<dbReference type="Proteomes" id="UP001432322">
    <property type="component" value="Unassembled WGS sequence"/>
</dbReference>
<feature type="chain" id="PRO_5043484490" evidence="1">
    <location>
        <begin position="19"/>
        <end position="68"/>
    </location>
</feature>
<dbReference type="AlphaFoldDB" id="A0AAV5WS95"/>
<reference evidence="2" key="1">
    <citation type="submission" date="2023-10" db="EMBL/GenBank/DDBJ databases">
        <title>Genome assembly of Pristionchus species.</title>
        <authorList>
            <person name="Yoshida K."/>
            <person name="Sommer R.J."/>
        </authorList>
    </citation>
    <scope>NUCLEOTIDE SEQUENCE</scope>
    <source>
        <strain evidence="2">RS5133</strain>
    </source>
</reference>
<evidence type="ECO:0000313" key="2">
    <source>
        <dbReference type="EMBL" id="GMT33490.1"/>
    </source>
</evidence>
<sequence length="68" mass="7570">MKTVAIFFFILILSSVEADDFGMGCDPDLETGIPCSPCLDKECKRHPPYLRPGSKTFSTMAKQAYPRP</sequence>
<evidence type="ECO:0000256" key="1">
    <source>
        <dbReference type="SAM" id="SignalP"/>
    </source>
</evidence>
<accession>A0AAV5WS95</accession>
<dbReference type="EMBL" id="BTSY01000006">
    <property type="protein sequence ID" value="GMT33490.1"/>
    <property type="molecule type" value="Genomic_DNA"/>
</dbReference>